<keyword evidence="3" id="KW-1185">Reference proteome</keyword>
<sequence length="105" mass="12059">MVEEEILQTITIDNAKREATQLAETLEAKQSELNLVKAELDLLKVELSSLKRFLLPTFIWKASANFCLLLLLKMIWQPSALMLTNHYIMRLFKCSDGFTNLLFGP</sequence>
<evidence type="ECO:0000313" key="2">
    <source>
        <dbReference type="EMBL" id="KAL3502358.1"/>
    </source>
</evidence>
<protein>
    <submittedName>
        <fullName evidence="2">Uncharacterized protein</fullName>
    </submittedName>
</protein>
<dbReference type="EMBL" id="JBJUIK010000015">
    <property type="protein sequence ID" value="KAL3502358.1"/>
    <property type="molecule type" value="Genomic_DNA"/>
</dbReference>
<evidence type="ECO:0000256" key="1">
    <source>
        <dbReference type="SAM" id="Coils"/>
    </source>
</evidence>
<proteinExistence type="predicted"/>
<feature type="coiled-coil region" evidence="1">
    <location>
        <begin position="12"/>
        <end position="46"/>
    </location>
</feature>
<reference evidence="2 3" key="1">
    <citation type="submission" date="2024-11" db="EMBL/GenBank/DDBJ databases">
        <title>A near-complete genome assembly of Cinchona calisaya.</title>
        <authorList>
            <person name="Lian D.C."/>
            <person name="Zhao X.W."/>
            <person name="Wei L."/>
        </authorList>
    </citation>
    <scope>NUCLEOTIDE SEQUENCE [LARGE SCALE GENOMIC DNA]</scope>
    <source>
        <tissue evidence="2">Nenye</tissue>
    </source>
</reference>
<keyword evidence="1" id="KW-0175">Coiled coil</keyword>
<comment type="caution">
    <text evidence="2">The sequence shown here is derived from an EMBL/GenBank/DDBJ whole genome shotgun (WGS) entry which is preliminary data.</text>
</comment>
<organism evidence="2 3">
    <name type="scientific">Cinchona calisaya</name>
    <dbReference type="NCBI Taxonomy" id="153742"/>
    <lineage>
        <taxon>Eukaryota</taxon>
        <taxon>Viridiplantae</taxon>
        <taxon>Streptophyta</taxon>
        <taxon>Embryophyta</taxon>
        <taxon>Tracheophyta</taxon>
        <taxon>Spermatophyta</taxon>
        <taxon>Magnoliopsida</taxon>
        <taxon>eudicotyledons</taxon>
        <taxon>Gunneridae</taxon>
        <taxon>Pentapetalae</taxon>
        <taxon>asterids</taxon>
        <taxon>lamiids</taxon>
        <taxon>Gentianales</taxon>
        <taxon>Rubiaceae</taxon>
        <taxon>Cinchonoideae</taxon>
        <taxon>Cinchoneae</taxon>
        <taxon>Cinchona</taxon>
    </lineage>
</organism>
<evidence type="ECO:0000313" key="3">
    <source>
        <dbReference type="Proteomes" id="UP001630127"/>
    </source>
</evidence>
<dbReference type="Proteomes" id="UP001630127">
    <property type="component" value="Unassembled WGS sequence"/>
</dbReference>
<gene>
    <name evidence="2" type="ORF">ACH5RR_036807</name>
</gene>
<dbReference type="AlphaFoldDB" id="A0ABD2Y5K4"/>
<name>A0ABD2Y5K4_9GENT</name>
<accession>A0ABD2Y5K4</accession>